<protein>
    <submittedName>
        <fullName evidence="1">Uncharacterized protein</fullName>
    </submittedName>
</protein>
<dbReference type="AlphaFoldDB" id="A0A0F9RZG1"/>
<proteinExistence type="predicted"/>
<evidence type="ECO:0000313" key="1">
    <source>
        <dbReference type="EMBL" id="KKN55332.1"/>
    </source>
</evidence>
<accession>A0A0F9RZG1</accession>
<gene>
    <name evidence="1" type="ORF">LCGC14_0583220</name>
</gene>
<name>A0A0F9RZG1_9ZZZZ</name>
<dbReference type="EMBL" id="LAZR01000889">
    <property type="protein sequence ID" value="KKN55332.1"/>
    <property type="molecule type" value="Genomic_DNA"/>
</dbReference>
<sequence>MSRVYSDAARKRIDASVRQHENDRFHEFAQPGIHRTPIPIRSAITAYNTPQQNVGTGGAASIRLAIATIIGSDLALPTVSPFAKIINVTHGDGDPTTDGRTMLVEVSWSVTLERNTTPVPDGTTTMRVRLREVDDTFAVVQDPVPGCEGRISTTTVAGNNRGNTCGGGPYLLLLDPGHSLDLRVANFTGNDAYLITDQMSHFTVMERDSYPPPSTLV</sequence>
<comment type="caution">
    <text evidence="1">The sequence shown here is derived from an EMBL/GenBank/DDBJ whole genome shotgun (WGS) entry which is preliminary data.</text>
</comment>
<organism evidence="1">
    <name type="scientific">marine sediment metagenome</name>
    <dbReference type="NCBI Taxonomy" id="412755"/>
    <lineage>
        <taxon>unclassified sequences</taxon>
        <taxon>metagenomes</taxon>
        <taxon>ecological metagenomes</taxon>
    </lineage>
</organism>
<reference evidence="1" key="1">
    <citation type="journal article" date="2015" name="Nature">
        <title>Complex archaea that bridge the gap between prokaryotes and eukaryotes.</title>
        <authorList>
            <person name="Spang A."/>
            <person name="Saw J.H."/>
            <person name="Jorgensen S.L."/>
            <person name="Zaremba-Niedzwiedzka K."/>
            <person name="Martijn J."/>
            <person name="Lind A.E."/>
            <person name="van Eijk R."/>
            <person name="Schleper C."/>
            <person name="Guy L."/>
            <person name="Ettema T.J."/>
        </authorList>
    </citation>
    <scope>NUCLEOTIDE SEQUENCE</scope>
</reference>